<evidence type="ECO:0000256" key="2">
    <source>
        <dbReference type="ARBA" id="ARBA00022691"/>
    </source>
</evidence>
<feature type="domain" description="Methyltransferase" evidence="10">
    <location>
        <begin position="100"/>
        <end position="233"/>
    </location>
</feature>
<dbReference type="NCBIfam" id="NF008823">
    <property type="entry name" value="PRK11873.1"/>
    <property type="match status" value="1"/>
</dbReference>
<organism evidence="11">
    <name type="scientific">marine metagenome</name>
    <dbReference type="NCBI Taxonomy" id="408172"/>
    <lineage>
        <taxon>unclassified sequences</taxon>
        <taxon>metagenomes</taxon>
        <taxon>ecological metagenomes</taxon>
    </lineage>
</organism>
<evidence type="ECO:0000256" key="6">
    <source>
        <dbReference type="ARBA" id="ARBA00047941"/>
    </source>
</evidence>
<feature type="region of interest" description="Disordered" evidence="9">
    <location>
        <begin position="1"/>
        <end position="27"/>
    </location>
</feature>
<feature type="compositionally biased region" description="Polar residues" evidence="9">
    <location>
        <begin position="8"/>
        <end position="24"/>
    </location>
</feature>
<keyword evidence="2" id="KW-0949">S-adenosyl-L-methionine</keyword>
<gene>
    <name evidence="11" type="ORF">METZ01_LOCUS128905</name>
</gene>
<keyword evidence="1" id="KW-0808">Transferase</keyword>
<evidence type="ECO:0000256" key="8">
    <source>
        <dbReference type="ARBA" id="ARBA00048428"/>
    </source>
</evidence>
<dbReference type="InterPro" id="IPR025714">
    <property type="entry name" value="Methyltranfer_dom"/>
</dbReference>
<sequence>MKGGYSFQPMSGYNAHMTQNTENNMETDRGKELVDKELIIENVRDRYGELARGAADCCGDRDGFAPGSVVYDSDQIKDLPEEALIASAGCGNPNAIGELKQGETVVDLGSGGGIDCFIAANMVGETGRVIGVDMTPDMINLANENKVKVGAGNVEFRLAQIDETGIETDSVDVIISNCVIVLAPDKDAVFRESVRILRRGGRMHISDLMLTDELPGYVSSDIDNWTHCLAGAELINVYINRMRESGFSKVEITSNVPYRGGSEEDWVSSIRSVNLLATN</sequence>
<evidence type="ECO:0000256" key="1">
    <source>
        <dbReference type="ARBA" id="ARBA00022679"/>
    </source>
</evidence>
<accession>A0A381YHK7</accession>
<dbReference type="InterPro" id="IPR026669">
    <property type="entry name" value="Arsenite_MeTrfase-like"/>
</dbReference>
<evidence type="ECO:0000256" key="7">
    <source>
        <dbReference type="ARBA" id="ARBA00047943"/>
    </source>
</evidence>
<evidence type="ECO:0000256" key="9">
    <source>
        <dbReference type="SAM" id="MobiDB-lite"/>
    </source>
</evidence>
<dbReference type="Gene3D" id="3.40.50.150">
    <property type="entry name" value="Vaccinia Virus protein VP39"/>
    <property type="match status" value="1"/>
</dbReference>
<dbReference type="EC" id="2.1.1.137" evidence="4"/>
<dbReference type="SUPFAM" id="SSF53335">
    <property type="entry name" value="S-adenosyl-L-methionine-dependent methyltransferases"/>
    <property type="match status" value="1"/>
</dbReference>
<evidence type="ECO:0000256" key="5">
    <source>
        <dbReference type="ARBA" id="ARBA00034545"/>
    </source>
</evidence>
<dbReference type="PANTHER" id="PTHR43675:SF8">
    <property type="entry name" value="ARSENITE METHYLTRANSFERASE"/>
    <property type="match status" value="1"/>
</dbReference>
<dbReference type="InterPro" id="IPR029063">
    <property type="entry name" value="SAM-dependent_MTases_sf"/>
</dbReference>
<comment type="similarity">
    <text evidence="3">Belongs to the methyltransferase superfamily. Arsenite methyltransferase family.</text>
</comment>
<dbReference type="Pfam" id="PF13847">
    <property type="entry name" value="Methyltransf_31"/>
    <property type="match status" value="1"/>
</dbReference>
<comment type="catalytic activity">
    <reaction evidence="6">
        <text>arsenic triglutathione + [thioredoxin]-dithiol + S-adenosyl-L-methionine + 2 H2O = methylarsonous acid + [thioredoxin]-disulfide + 3 glutathione + S-adenosyl-L-homocysteine + H(+)</text>
        <dbReference type="Rhea" id="RHEA:69460"/>
        <dbReference type="Rhea" id="RHEA-COMP:10698"/>
        <dbReference type="Rhea" id="RHEA-COMP:10700"/>
        <dbReference type="ChEBI" id="CHEBI:15377"/>
        <dbReference type="ChEBI" id="CHEBI:15378"/>
        <dbReference type="ChEBI" id="CHEBI:17826"/>
        <dbReference type="ChEBI" id="CHEBI:29950"/>
        <dbReference type="ChEBI" id="CHEBI:50058"/>
        <dbReference type="ChEBI" id="CHEBI:57856"/>
        <dbReference type="ChEBI" id="CHEBI:57925"/>
        <dbReference type="ChEBI" id="CHEBI:59789"/>
        <dbReference type="ChEBI" id="CHEBI:183640"/>
        <dbReference type="EC" id="2.1.1.137"/>
    </reaction>
</comment>
<comment type="catalytic activity">
    <reaction evidence="8">
        <text>arsenic triglutathione + 3 [thioredoxin]-dithiol + 3 S-adenosyl-L-methionine = trimethylarsine + 3 [thioredoxin]-disulfide + 3 glutathione + 3 S-adenosyl-L-homocysteine + 3 H(+)</text>
        <dbReference type="Rhea" id="RHEA:69432"/>
        <dbReference type="Rhea" id="RHEA-COMP:10698"/>
        <dbReference type="Rhea" id="RHEA-COMP:10700"/>
        <dbReference type="ChEBI" id="CHEBI:15378"/>
        <dbReference type="ChEBI" id="CHEBI:27130"/>
        <dbReference type="ChEBI" id="CHEBI:29950"/>
        <dbReference type="ChEBI" id="CHEBI:50058"/>
        <dbReference type="ChEBI" id="CHEBI:57856"/>
        <dbReference type="ChEBI" id="CHEBI:57925"/>
        <dbReference type="ChEBI" id="CHEBI:59789"/>
        <dbReference type="ChEBI" id="CHEBI:183640"/>
        <dbReference type="EC" id="2.1.1.137"/>
    </reaction>
</comment>
<evidence type="ECO:0000259" key="10">
    <source>
        <dbReference type="Pfam" id="PF13847"/>
    </source>
</evidence>
<reference evidence="11" key="1">
    <citation type="submission" date="2018-05" db="EMBL/GenBank/DDBJ databases">
        <authorList>
            <person name="Lanie J.A."/>
            <person name="Ng W.-L."/>
            <person name="Kazmierczak K.M."/>
            <person name="Andrzejewski T.M."/>
            <person name="Davidsen T.M."/>
            <person name="Wayne K.J."/>
            <person name="Tettelin H."/>
            <person name="Glass J.I."/>
            <person name="Rusch D."/>
            <person name="Podicherti R."/>
            <person name="Tsui H.-C.T."/>
            <person name="Winkler M.E."/>
        </authorList>
    </citation>
    <scope>NUCLEOTIDE SEQUENCE</scope>
</reference>
<dbReference type="EMBL" id="UINC01018167">
    <property type="protein sequence ID" value="SVA76051.1"/>
    <property type="molecule type" value="Genomic_DNA"/>
</dbReference>
<proteinExistence type="inferred from homology"/>
<dbReference type="AlphaFoldDB" id="A0A381YHK7"/>
<protein>
    <recommendedName>
        <fullName evidence="5">Arsenite methyltransferase</fullName>
        <ecNumber evidence="4">2.1.1.137</ecNumber>
    </recommendedName>
</protein>
<comment type="catalytic activity">
    <reaction evidence="7">
        <text>arsenic triglutathione + 2 [thioredoxin]-dithiol + 2 S-adenosyl-L-methionine + H2O = dimethylarsinous acid + 2 [thioredoxin]-disulfide + 3 glutathione + 2 S-adenosyl-L-homocysteine + 2 H(+)</text>
        <dbReference type="Rhea" id="RHEA:69464"/>
        <dbReference type="Rhea" id="RHEA-COMP:10698"/>
        <dbReference type="Rhea" id="RHEA-COMP:10700"/>
        <dbReference type="ChEBI" id="CHEBI:15377"/>
        <dbReference type="ChEBI" id="CHEBI:15378"/>
        <dbReference type="ChEBI" id="CHEBI:23808"/>
        <dbReference type="ChEBI" id="CHEBI:29950"/>
        <dbReference type="ChEBI" id="CHEBI:50058"/>
        <dbReference type="ChEBI" id="CHEBI:57856"/>
        <dbReference type="ChEBI" id="CHEBI:57925"/>
        <dbReference type="ChEBI" id="CHEBI:59789"/>
        <dbReference type="ChEBI" id="CHEBI:183640"/>
        <dbReference type="EC" id="2.1.1.137"/>
    </reaction>
</comment>
<dbReference type="CDD" id="cd02440">
    <property type="entry name" value="AdoMet_MTases"/>
    <property type="match status" value="1"/>
</dbReference>
<evidence type="ECO:0000256" key="4">
    <source>
        <dbReference type="ARBA" id="ARBA00034521"/>
    </source>
</evidence>
<dbReference type="GO" id="GO:0030791">
    <property type="term" value="F:arsenite methyltransferase activity"/>
    <property type="evidence" value="ECO:0007669"/>
    <property type="project" value="UniProtKB-EC"/>
</dbReference>
<evidence type="ECO:0000256" key="3">
    <source>
        <dbReference type="ARBA" id="ARBA00034487"/>
    </source>
</evidence>
<evidence type="ECO:0000313" key="11">
    <source>
        <dbReference type="EMBL" id="SVA76051.1"/>
    </source>
</evidence>
<name>A0A381YHK7_9ZZZZ</name>
<dbReference type="PANTHER" id="PTHR43675">
    <property type="entry name" value="ARSENITE METHYLTRANSFERASE"/>
    <property type="match status" value="1"/>
</dbReference>